<accession>A0A0G9MNJ5</accession>
<protein>
    <recommendedName>
        <fullName evidence="3">Lipoprotein</fullName>
    </recommendedName>
</protein>
<dbReference type="STRING" id="502682.BMF35_a1167"/>
<dbReference type="EMBL" id="LBHC01000002">
    <property type="protein sequence ID" value="KLE32287.1"/>
    <property type="molecule type" value="Genomic_DNA"/>
</dbReference>
<dbReference type="PATRIC" id="fig|502682.8.peg.2205"/>
<dbReference type="AlphaFoldDB" id="A0A0G9MNJ5"/>
<proteinExistence type="predicted"/>
<evidence type="ECO:0000313" key="2">
    <source>
        <dbReference type="Proteomes" id="UP000053070"/>
    </source>
</evidence>
<comment type="caution">
    <text evidence="1">The sequence shown here is derived from an EMBL/GenBank/DDBJ whole genome shotgun (WGS) entry which is preliminary data.</text>
</comment>
<name>A0A0G9MNJ5_9SPHN</name>
<organism evidence="1 2">
    <name type="scientific">Aurantiacibacter gangjinensis</name>
    <dbReference type="NCBI Taxonomy" id="502682"/>
    <lineage>
        <taxon>Bacteria</taxon>
        <taxon>Pseudomonadati</taxon>
        <taxon>Pseudomonadota</taxon>
        <taxon>Alphaproteobacteria</taxon>
        <taxon>Sphingomonadales</taxon>
        <taxon>Erythrobacteraceae</taxon>
        <taxon>Aurantiacibacter</taxon>
    </lineage>
</organism>
<sequence length="145" mass="15100">MAVIRSTLAGVAALFLTACGGGENAENVPGDAAETAAYAGVAEDEVLRFGGNEPFWGGQVVGSELTYTTPENIDGTTIIVTRFAGRGGLGFNGTLEGRSFDLAITPGECSDTMSDRTYPFVATLQLGNEQRNGCAWREGDDLGEP</sequence>
<keyword evidence="2" id="KW-1185">Reference proteome</keyword>
<dbReference type="Proteomes" id="UP000053070">
    <property type="component" value="Unassembled WGS sequence"/>
</dbReference>
<dbReference type="PROSITE" id="PS51257">
    <property type="entry name" value="PROKAR_LIPOPROTEIN"/>
    <property type="match status" value="1"/>
</dbReference>
<evidence type="ECO:0008006" key="3">
    <source>
        <dbReference type="Google" id="ProtNLM"/>
    </source>
</evidence>
<reference evidence="1 2" key="1">
    <citation type="submission" date="2015-04" db="EMBL/GenBank/DDBJ databases">
        <title>The draft genome sequence of Erythrobacr gangjinensis K7-2.</title>
        <authorList>
            <person name="Zhuang L."/>
            <person name="Liu Y."/>
            <person name="Shao Z."/>
        </authorList>
    </citation>
    <scope>NUCLEOTIDE SEQUENCE [LARGE SCALE GENOMIC DNA]</scope>
    <source>
        <strain evidence="1 2">K7-2</strain>
    </source>
</reference>
<evidence type="ECO:0000313" key="1">
    <source>
        <dbReference type="EMBL" id="KLE32287.1"/>
    </source>
</evidence>
<gene>
    <name evidence="1" type="ORF">AAW01_10850</name>
</gene>